<protein>
    <submittedName>
        <fullName evidence="2">Uncharacterized protein</fullName>
    </submittedName>
</protein>
<evidence type="ECO:0000313" key="3">
    <source>
        <dbReference type="Proteomes" id="UP001219525"/>
    </source>
</evidence>
<comment type="caution">
    <text evidence="2">The sequence shown here is derived from an EMBL/GenBank/DDBJ whole genome shotgun (WGS) entry which is preliminary data.</text>
</comment>
<name>A0AAD6YC03_9AGAR</name>
<proteinExistence type="predicted"/>
<dbReference type="AlphaFoldDB" id="A0AAD6YC03"/>
<sequence length="434" mass="48265">MPAPGSPPFDWGVPNVSVPLPSSRNSIPATPRPLPELTFDPVSVYDVRRHLGAGVPLFNRLRHRYSAADLAFLASGASEDSNHLVQPDEFFPEYWHLYDSQPAGTPGQVARREFADRCRRLLCDVATKYDRATAGTTFIVHVNGTMVPNSPLVPERLKAHVYLPPHFLAHHPEVTPAVAFLVQMVIEQIGIPTARDWRTKAQKVWNLTQTGRVVPVTLPRMLVPSPINPRSSQYLFPGRPWNQLAAPTAVPGPTLPGLEPFDEEDLVIFDIDQVTDMATAVARMKAAEAENKELRETIESLQALNAQMQLDFQDRERSLNEELEMMTTSVFLFRLPPTPSRRRAPPTYVASPTTPALYGLTSPRRGIASAPLNTALTDDFLEFHALSSLRDAVILILRHISSVHWKDELAQLNNMPADLVEGLANAMDEDVHDL</sequence>
<dbReference type="EMBL" id="JARJCW010000034">
    <property type="protein sequence ID" value="KAJ7208236.1"/>
    <property type="molecule type" value="Genomic_DNA"/>
</dbReference>
<accession>A0AAD6YC03</accession>
<keyword evidence="1" id="KW-0175">Coiled coil</keyword>
<evidence type="ECO:0000256" key="1">
    <source>
        <dbReference type="SAM" id="Coils"/>
    </source>
</evidence>
<evidence type="ECO:0000313" key="2">
    <source>
        <dbReference type="EMBL" id="KAJ7208236.1"/>
    </source>
</evidence>
<organism evidence="2 3">
    <name type="scientific">Mycena pura</name>
    <dbReference type="NCBI Taxonomy" id="153505"/>
    <lineage>
        <taxon>Eukaryota</taxon>
        <taxon>Fungi</taxon>
        <taxon>Dikarya</taxon>
        <taxon>Basidiomycota</taxon>
        <taxon>Agaricomycotina</taxon>
        <taxon>Agaricomycetes</taxon>
        <taxon>Agaricomycetidae</taxon>
        <taxon>Agaricales</taxon>
        <taxon>Marasmiineae</taxon>
        <taxon>Mycenaceae</taxon>
        <taxon>Mycena</taxon>
    </lineage>
</organism>
<dbReference type="Proteomes" id="UP001219525">
    <property type="component" value="Unassembled WGS sequence"/>
</dbReference>
<keyword evidence="3" id="KW-1185">Reference proteome</keyword>
<gene>
    <name evidence="2" type="ORF">GGX14DRAFT_566962</name>
</gene>
<feature type="coiled-coil region" evidence="1">
    <location>
        <begin position="277"/>
        <end position="311"/>
    </location>
</feature>
<reference evidence="2" key="1">
    <citation type="submission" date="2023-03" db="EMBL/GenBank/DDBJ databases">
        <title>Massive genome expansion in bonnet fungi (Mycena s.s.) driven by repeated elements and novel gene families across ecological guilds.</title>
        <authorList>
            <consortium name="Lawrence Berkeley National Laboratory"/>
            <person name="Harder C.B."/>
            <person name="Miyauchi S."/>
            <person name="Viragh M."/>
            <person name="Kuo A."/>
            <person name="Thoen E."/>
            <person name="Andreopoulos B."/>
            <person name="Lu D."/>
            <person name="Skrede I."/>
            <person name="Drula E."/>
            <person name="Henrissat B."/>
            <person name="Morin E."/>
            <person name="Kohler A."/>
            <person name="Barry K."/>
            <person name="LaButti K."/>
            <person name="Morin E."/>
            <person name="Salamov A."/>
            <person name="Lipzen A."/>
            <person name="Mereny Z."/>
            <person name="Hegedus B."/>
            <person name="Baldrian P."/>
            <person name="Stursova M."/>
            <person name="Weitz H."/>
            <person name="Taylor A."/>
            <person name="Grigoriev I.V."/>
            <person name="Nagy L.G."/>
            <person name="Martin F."/>
            <person name="Kauserud H."/>
        </authorList>
    </citation>
    <scope>NUCLEOTIDE SEQUENCE</scope>
    <source>
        <strain evidence="2">9144</strain>
    </source>
</reference>